<evidence type="ECO:0000313" key="2">
    <source>
        <dbReference type="Proteomes" id="UP001293593"/>
    </source>
</evidence>
<dbReference type="AlphaFoldDB" id="A0AAE1TFZ1"/>
<comment type="caution">
    <text evidence="1">The sequence shown here is derived from an EMBL/GenBank/DDBJ whole genome shotgun (WGS) entry which is preliminary data.</text>
</comment>
<keyword evidence="2" id="KW-1185">Reference proteome</keyword>
<sequence>MGDSKVQALNYVVEKMKKRTQGWKKDSLFDVSRDRGTQSAMS</sequence>
<protein>
    <submittedName>
        <fullName evidence="1">Uncharacterized protein</fullName>
    </submittedName>
</protein>
<accession>A0AAE1TFZ1</accession>
<dbReference type="Proteomes" id="UP001293593">
    <property type="component" value="Unassembled WGS sequence"/>
</dbReference>
<proteinExistence type="predicted"/>
<evidence type="ECO:0000313" key="1">
    <source>
        <dbReference type="EMBL" id="KAK4283698.1"/>
    </source>
</evidence>
<reference evidence="1" key="1">
    <citation type="submission" date="2023-10" db="EMBL/GenBank/DDBJ databases">
        <title>Chromosome-level genome of the transformable northern wattle, Acacia crassicarpa.</title>
        <authorList>
            <person name="Massaro I."/>
            <person name="Sinha N.R."/>
            <person name="Poethig S."/>
            <person name="Leichty A.R."/>
        </authorList>
    </citation>
    <scope>NUCLEOTIDE SEQUENCE</scope>
    <source>
        <strain evidence="1">Acra3RX</strain>
        <tissue evidence="1">Leaf</tissue>
    </source>
</reference>
<gene>
    <name evidence="1" type="ORF">QN277_000623</name>
</gene>
<name>A0AAE1TFZ1_9FABA</name>
<dbReference type="EMBL" id="JAWXYG010000001">
    <property type="protein sequence ID" value="KAK4283698.1"/>
    <property type="molecule type" value="Genomic_DNA"/>
</dbReference>
<organism evidence="1 2">
    <name type="scientific">Acacia crassicarpa</name>
    <name type="common">northern wattle</name>
    <dbReference type="NCBI Taxonomy" id="499986"/>
    <lineage>
        <taxon>Eukaryota</taxon>
        <taxon>Viridiplantae</taxon>
        <taxon>Streptophyta</taxon>
        <taxon>Embryophyta</taxon>
        <taxon>Tracheophyta</taxon>
        <taxon>Spermatophyta</taxon>
        <taxon>Magnoliopsida</taxon>
        <taxon>eudicotyledons</taxon>
        <taxon>Gunneridae</taxon>
        <taxon>Pentapetalae</taxon>
        <taxon>rosids</taxon>
        <taxon>fabids</taxon>
        <taxon>Fabales</taxon>
        <taxon>Fabaceae</taxon>
        <taxon>Caesalpinioideae</taxon>
        <taxon>mimosoid clade</taxon>
        <taxon>Acacieae</taxon>
        <taxon>Acacia</taxon>
    </lineage>
</organism>